<comment type="similarity">
    <text evidence="1">Belongs to the membrane fusion protein (MFP) (TC 8.A.1) family.</text>
</comment>
<organism evidence="8 9">
    <name type="scientific">Luteolibacter soli</name>
    <dbReference type="NCBI Taxonomy" id="3135280"/>
    <lineage>
        <taxon>Bacteria</taxon>
        <taxon>Pseudomonadati</taxon>
        <taxon>Verrucomicrobiota</taxon>
        <taxon>Verrucomicrobiia</taxon>
        <taxon>Verrucomicrobiales</taxon>
        <taxon>Verrucomicrobiaceae</taxon>
        <taxon>Luteolibacter</taxon>
    </lineage>
</organism>
<reference evidence="8 9" key="1">
    <citation type="submission" date="2024-04" db="EMBL/GenBank/DDBJ databases">
        <title>Luteolibacter sp. isolated from soil.</title>
        <authorList>
            <person name="An J."/>
        </authorList>
    </citation>
    <scope>NUCLEOTIDE SEQUENCE [LARGE SCALE GENOMIC DNA]</scope>
    <source>
        <strain evidence="8 9">Y139</strain>
    </source>
</reference>
<accession>A0ABU9AYM1</accession>
<dbReference type="SUPFAM" id="SSF51230">
    <property type="entry name" value="Single hybrid motif"/>
    <property type="match status" value="1"/>
</dbReference>
<dbReference type="NCBIfam" id="TIGR01730">
    <property type="entry name" value="RND_mfp"/>
    <property type="match status" value="1"/>
</dbReference>
<keyword evidence="2" id="KW-0813">Transport</keyword>
<evidence type="ECO:0000256" key="4">
    <source>
        <dbReference type="SAM" id="Phobius"/>
    </source>
</evidence>
<keyword evidence="5" id="KW-0732">Signal</keyword>
<evidence type="ECO:0000313" key="9">
    <source>
        <dbReference type="Proteomes" id="UP001371305"/>
    </source>
</evidence>
<dbReference type="InterPro" id="IPR006143">
    <property type="entry name" value="RND_pump_MFP"/>
</dbReference>
<feature type="domain" description="CzcB-like C-terminal circularly permuted SH3-like" evidence="7">
    <location>
        <begin position="234"/>
        <end position="295"/>
    </location>
</feature>
<evidence type="ECO:0000256" key="2">
    <source>
        <dbReference type="ARBA" id="ARBA00022448"/>
    </source>
</evidence>
<feature type="transmembrane region" description="Helical" evidence="4">
    <location>
        <begin position="355"/>
        <end position="373"/>
    </location>
</feature>
<feature type="signal peptide" evidence="5">
    <location>
        <begin position="1"/>
        <end position="25"/>
    </location>
</feature>
<dbReference type="PANTHER" id="PTHR30097">
    <property type="entry name" value="CATION EFFLUX SYSTEM PROTEIN CUSB"/>
    <property type="match status" value="1"/>
</dbReference>
<feature type="domain" description="CusB-like beta-barrel" evidence="6">
    <location>
        <begin position="151"/>
        <end position="224"/>
    </location>
</feature>
<feature type="compositionally biased region" description="Basic and acidic residues" evidence="3">
    <location>
        <begin position="312"/>
        <end position="334"/>
    </location>
</feature>
<dbReference type="Pfam" id="PF25975">
    <property type="entry name" value="CzcB_C"/>
    <property type="match status" value="1"/>
</dbReference>
<keyword evidence="4" id="KW-0812">Transmembrane</keyword>
<dbReference type="Gene3D" id="2.40.420.20">
    <property type="match status" value="1"/>
</dbReference>
<dbReference type="Pfam" id="PF25954">
    <property type="entry name" value="Beta-barrel_RND_2"/>
    <property type="match status" value="1"/>
</dbReference>
<evidence type="ECO:0000256" key="3">
    <source>
        <dbReference type="SAM" id="MobiDB-lite"/>
    </source>
</evidence>
<keyword evidence="4" id="KW-0472">Membrane</keyword>
<name>A0ABU9AYM1_9BACT</name>
<feature type="chain" id="PRO_5047024693" evidence="5">
    <location>
        <begin position="26"/>
        <end position="392"/>
    </location>
</feature>
<evidence type="ECO:0000313" key="8">
    <source>
        <dbReference type="EMBL" id="MEK7952658.1"/>
    </source>
</evidence>
<evidence type="ECO:0000259" key="6">
    <source>
        <dbReference type="Pfam" id="PF25954"/>
    </source>
</evidence>
<evidence type="ECO:0000256" key="5">
    <source>
        <dbReference type="SAM" id="SignalP"/>
    </source>
</evidence>
<dbReference type="PANTHER" id="PTHR30097:SF4">
    <property type="entry name" value="SLR6042 PROTEIN"/>
    <property type="match status" value="1"/>
</dbReference>
<evidence type="ECO:0000259" key="7">
    <source>
        <dbReference type="Pfam" id="PF25975"/>
    </source>
</evidence>
<dbReference type="EMBL" id="JBBUKT010000008">
    <property type="protein sequence ID" value="MEK7952658.1"/>
    <property type="molecule type" value="Genomic_DNA"/>
</dbReference>
<proteinExistence type="inferred from homology"/>
<dbReference type="Proteomes" id="UP001371305">
    <property type="component" value="Unassembled WGS sequence"/>
</dbReference>
<gene>
    <name evidence="8" type="ORF">WKV53_19245</name>
</gene>
<dbReference type="InterPro" id="IPR058649">
    <property type="entry name" value="CzcB_C"/>
</dbReference>
<dbReference type="Gene3D" id="2.40.50.100">
    <property type="match status" value="1"/>
</dbReference>
<keyword evidence="9" id="KW-1185">Reference proteome</keyword>
<comment type="caution">
    <text evidence="8">The sequence shown here is derived from an EMBL/GenBank/DDBJ whole genome shotgun (WGS) entry which is preliminary data.</text>
</comment>
<dbReference type="InterPro" id="IPR051909">
    <property type="entry name" value="MFP_Cation_Efflux"/>
</dbReference>
<dbReference type="InterPro" id="IPR058792">
    <property type="entry name" value="Beta-barrel_RND_2"/>
</dbReference>
<feature type="region of interest" description="Disordered" evidence="3">
    <location>
        <begin position="312"/>
        <end position="346"/>
    </location>
</feature>
<keyword evidence="4" id="KW-1133">Transmembrane helix</keyword>
<dbReference type="InterPro" id="IPR011053">
    <property type="entry name" value="Single_hybrid_motif"/>
</dbReference>
<evidence type="ECO:0000256" key="1">
    <source>
        <dbReference type="ARBA" id="ARBA00009477"/>
    </source>
</evidence>
<protein>
    <submittedName>
        <fullName evidence="8">Efflux RND transporter periplasmic adaptor subunit</fullName>
    </submittedName>
</protein>
<dbReference type="Gene3D" id="2.40.30.170">
    <property type="match status" value="1"/>
</dbReference>
<dbReference type="RefSeq" id="WP_341406414.1">
    <property type="nucleotide sequence ID" value="NZ_JBBUKT010000008.1"/>
</dbReference>
<sequence>MKFRRQILAAIGTAAFSFIPPALFAAATSSNTIVLDETGVKNLRIETVVAEETTFEESVFSLGRIESIPSRASAVSSRISGRIVELGVSPGDTVQANQVVAKVESRQPGDPPPVIDIRASAGGIVMSSAARLGEPAEPDKALLEIIDLSEVYAIARVPEHQAGTMKAGTKAHIRVAAVPGGDFDGELLRFGNSADRESGTIDAIFRLPNTGGLLRPGMRAEFSIVISKRENVLSVPRAALQGEASKRYVYVKDFDLEHAFIKTPVEVGEMNDRAVEIVSGILPADEVVTRGAYSLSFAGGGSISLKEALDAAHGHEHAEDGSELTPEKRAEMAAKKRAAAGLPPENAGGGNANPVWMYISIVLFVLLLASLFTRKRGTAPEEEEVTPTPEAH</sequence>